<dbReference type="EMBL" id="FMZX01000038">
    <property type="protein sequence ID" value="SDE45098.1"/>
    <property type="molecule type" value="Genomic_DNA"/>
</dbReference>
<keyword evidence="2" id="KW-1185">Reference proteome</keyword>
<dbReference type="AlphaFoldDB" id="A0A1G7D0K5"/>
<organism evidence="1 2">
    <name type="scientific">Belnapia rosea</name>
    <dbReference type="NCBI Taxonomy" id="938405"/>
    <lineage>
        <taxon>Bacteria</taxon>
        <taxon>Pseudomonadati</taxon>
        <taxon>Pseudomonadota</taxon>
        <taxon>Alphaproteobacteria</taxon>
        <taxon>Acetobacterales</taxon>
        <taxon>Roseomonadaceae</taxon>
        <taxon>Belnapia</taxon>
    </lineage>
</organism>
<reference evidence="1 2" key="1">
    <citation type="submission" date="2016-10" db="EMBL/GenBank/DDBJ databases">
        <authorList>
            <person name="de Groot N.N."/>
        </authorList>
    </citation>
    <scope>NUCLEOTIDE SEQUENCE [LARGE SCALE GENOMIC DNA]</scope>
    <source>
        <strain evidence="1 2">CPCC 100156</strain>
    </source>
</reference>
<accession>A0A1G7D0K5</accession>
<protein>
    <recommendedName>
        <fullName evidence="3">Transposase DDE domain-containing protein</fullName>
    </recommendedName>
</protein>
<dbReference type="Proteomes" id="UP000198925">
    <property type="component" value="Unassembled WGS sequence"/>
</dbReference>
<name>A0A1G7D0K5_9PROT</name>
<gene>
    <name evidence="1" type="ORF">SAMN04487779_103814</name>
</gene>
<proteinExistence type="predicted"/>
<sequence length="81" mass="8948">MANEAPAMPYKVNADRRNRIPKQRHRVTNWASYKAGLRARGSLTVWSTAEAIAAWRAEPRTGRGGQPRRFVAAVGGLGRFG</sequence>
<evidence type="ECO:0000313" key="1">
    <source>
        <dbReference type="EMBL" id="SDE45098.1"/>
    </source>
</evidence>
<evidence type="ECO:0008006" key="3">
    <source>
        <dbReference type="Google" id="ProtNLM"/>
    </source>
</evidence>
<evidence type="ECO:0000313" key="2">
    <source>
        <dbReference type="Proteomes" id="UP000198925"/>
    </source>
</evidence>